<name>A0A1A8TMS5_9GAMM</name>
<proteinExistence type="predicted"/>
<dbReference type="GO" id="GO:0016747">
    <property type="term" value="F:acyltransferase activity, transferring groups other than amino-acyl groups"/>
    <property type="evidence" value="ECO:0007669"/>
    <property type="project" value="InterPro"/>
</dbReference>
<organism evidence="2 3">
    <name type="scientific">Marinomonas spartinae</name>
    <dbReference type="NCBI Taxonomy" id="1792290"/>
    <lineage>
        <taxon>Bacteria</taxon>
        <taxon>Pseudomonadati</taxon>
        <taxon>Pseudomonadota</taxon>
        <taxon>Gammaproteobacteria</taxon>
        <taxon>Oceanospirillales</taxon>
        <taxon>Oceanospirillaceae</taxon>
        <taxon>Marinomonas</taxon>
    </lineage>
</organism>
<dbReference type="PANTHER" id="PTHR39173:SF1">
    <property type="entry name" value="ACETYLTRANSFERASE"/>
    <property type="match status" value="1"/>
</dbReference>
<dbReference type="RefSeq" id="WP_067018289.1">
    <property type="nucleotide sequence ID" value="NZ_FLOB01000009.1"/>
</dbReference>
<dbReference type="Gene3D" id="3.40.630.30">
    <property type="match status" value="1"/>
</dbReference>
<protein>
    <submittedName>
        <fullName evidence="2">Acetyltransferase (GNAT) family protein</fullName>
    </submittedName>
</protein>
<dbReference type="PROSITE" id="PS51186">
    <property type="entry name" value="GNAT"/>
    <property type="match status" value="1"/>
</dbReference>
<keyword evidence="2" id="KW-0808">Transferase</keyword>
<dbReference type="STRING" id="1792290.MSP8886_03244"/>
<sequence length="163" mass="18385">MKVIKANLNHLKAFNVYAAKCCDDGLDLYADAQADVDAYFKKWLAYAEGKELPDGWPPISMYFCIDSGNILGAIRVRHGDNDYIENIIGHIGYETLPEARGKGIASIMLNWVKHNVIEHSAILICDIDNVASKKVIEKCGGQYLNTFYDDEELCHVLRYQLAR</sequence>
<dbReference type="InterPro" id="IPR016181">
    <property type="entry name" value="Acyl_CoA_acyltransferase"/>
</dbReference>
<dbReference type="AlphaFoldDB" id="A0A1A8TMS5"/>
<dbReference type="SUPFAM" id="SSF55729">
    <property type="entry name" value="Acyl-CoA N-acyltransferases (Nat)"/>
    <property type="match status" value="1"/>
</dbReference>
<accession>A0A1A8TMS5</accession>
<evidence type="ECO:0000259" key="1">
    <source>
        <dbReference type="PROSITE" id="PS51186"/>
    </source>
</evidence>
<keyword evidence="3" id="KW-1185">Reference proteome</keyword>
<dbReference type="InterPro" id="IPR000182">
    <property type="entry name" value="GNAT_dom"/>
</dbReference>
<dbReference type="Proteomes" id="UP000092544">
    <property type="component" value="Unassembled WGS sequence"/>
</dbReference>
<dbReference type="PANTHER" id="PTHR39173">
    <property type="entry name" value="ACETYLTRANSFERASE"/>
    <property type="match status" value="1"/>
</dbReference>
<dbReference type="EMBL" id="FLOB01000009">
    <property type="protein sequence ID" value="SBS35040.1"/>
    <property type="molecule type" value="Genomic_DNA"/>
</dbReference>
<evidence type="ECO:0000313" key="2">
    <source>
        <dbReference type="EMBL" id="SBS35040.1"/>
    </source>
</evidence>
<gene>
    <name evidence="2" type="ORF">MSP8886_03244</name>
</gene>
<dbReference type="OrthoDB" id="9797989at2"/>
<reference evidence="2 3" key="1">
    <citation type="submission" date="2016-06" db="EMBL/GenBank/DDBJ databases">
        <authorList>
            <person name="Kjaerup R.B."/>
            <person name="Dalgaard T.S."/>
            <person name="Juul-Madsen H.R."/>
        </authorList>
    </citation>
    <scope>NUCLEOTIDE SEQUENCE [LARGE SCALE GENOMIC DNA]</scope>
    <source>
        <strain evidence="2 3">CECT 8886</strain>
    </source>
</reference>
<feature type="domain" description="N-acetyltransferase" evidence="1">
    <location>
        <begin position="12"/>
        <end position="163"/>
    </location>
</feature>
<evidence type="ECO:0000313" key="3">
    <source>
        <dbReference type="Proteomes" id="UP000092544"/>
    </source>
</evidence>
<dbReference type="CDD" id="cd04301">
    <property type="entry name" value="NAT_SF"/>
    <property type="match status" value="1"/>
</dbReference>
<dbReference type="Pfam" id="PF00583">
    <property type="entry name" value="Acetyltransf_1"/>
    <property type="match status" value="1"/>
</dbReference>